<reference evidence="2 3" key="1">
    <citation type="submission" date="2019-02" db="EMBL/GenBank/DDBJ databases">
        <title>Deep-cultivation of Planctomycetes and their phenomic and genomic characterization uncovers novel biology.</title>
        <authorList>
            <person name="Wiegand S."/>
            <person name="Jogler M."/>
            <person name="Boedeker C."/>
            <person name="Pinto D."/>
            <person name="Vollmers J."/>
            <person name="Rivas-Marin E."/>
            <person name="Kohn T."/>
            <person name="Peeters S.H."/>
            <person name="Heuer A."/>
            <person name="Rast P."/>
            <person name="Oberbeckmann S."/>
            <person name="Bunk B."/>
            <person name="Jeske O."/>
            <person name="Meyerdierks A."/>
            <person name="Storesund J.E."/>
            <person name="Kallscheuer N."/>
            <person name="Luecker S."/>
            <person name="Lage O.M."/>
            <person name="Pohl T."/>
            <person name="Merkel B.J."/>
            <person name="Hornburger P."/>
            <person name="Mueller R.-W."/>
            <person name="Bruemmer F."/>
            <person name="Labrenz M."/>
            <person name="Spormann A.M."/>
            <person name="Op den Camp H."/>
            <person name="Overmann J."/>
            <person name="Amann R."/>
            <person name="Jetten M.S.M."/>
            <person name="Mascher T."/>
            <person name="Medema M.H."/>
            <person name="Devos D.P."/>
            <person name="Kaster A.-K."/>
            <person name="Ovreas L."/>
            <person name="Rohde M."/>
            <person name="Galperin M.Y."/>
            <person name="Jogler C."/>
        </authorList>
    </citation>
    <scope>NUCLEOTIDE SEQUENCE [LARGE SCALE GENOMIC DNA]</scope>
    <source>
        <strain evidence="2 3">I41</strain>
    </source>
</reference>
<name>A0A517TY31_9BACT</name>
<accession>A0A517TY31</accession>
<evidence type="ECO:0000256" key="1">
    <source>
        <dbReference type="SAM" id="Phobius"/>
    </source>
</evidence>
<sequence>MIAVFKNQFTPHNAEHRLDKTMLKSRKLIYIGILWLIVGMAVWSTQSTLVVSKPVAFVPVPMMCLFLAAYGTAAIWRSKPER</sequence>
<dbReference type="KEGG" id="llh:I41_24580"/>
<proteinExistence type="predicted"/>
<keyword evidence="1" id="KW-0472">Membrane</keyword>
<keyword evidence="3" id="KW-1185">Reference proteome</keyword>
<feature type="transmembrane region" description="Helical" evidence="1">
    <location>
        <begin position="27"/>
        <end position="44"/>
    </location>
</feature>
<organism evidence="2 3">
    <name type="scientific">Lacipirellula limnantheis</name>
    <dbReference type="NCBI Taxonomy" id="2528024"/>
    <lineage>
        <taxon>Bacteria</taxon>
        <taxon>Pseudomonadati</taxon>
        <taxon>Planctomycetota</taxon>
        <taxon>Planctomycetia</taxon>
        <taxon>Pirellulales</taxon>
        <taxon>Lacipirellulaceae</taxon>
        <taxon>Lacipirellula</taxon>
    </lineage>
</organism>
<evidence type="ECO:0000313" key="3">
    <source>
        <dbReference type="Proteomes" id="UP000317909"/>
    </source>
</evidence>
<gene>
    <name evidence="2" type="ORF">I41_24580</name>
</gene>
<feature type="transmembrane region" description="Helical" evidence="1">
    <location>
        <begin position="56"/>
        <end position="76"/>
    </location>
</feature>
<keyword evidence="1" id="KW-1133">Transmembrane helix</keyword>
<protein>
    <submittedName>
        <fullName evidence="2">Uncharacterized protein</fullName>
    </submittedName>
</protein>
<keyword evidence="1" id="KW-0812">Transmembrane</keyword>
<dbReference type="Proteomes" id="UP000317909">
    <property type="component" value="Chromosome"/>
</dbReference>
<dbReference type="EMBL" id="CP036339">
    <property type="protein sequence ID" value="QDT73269.1"/>
    <property type="molecule type" value="Genomic_DNA"/>
</dbReference>
<dbReference type="AlphaFoldDB" id="A0A517TY31"/>
<evidence type="ECO:0000313" key="2">
    <source>
        <dbReference type="EMBL" id="QDT73269.1"/>
    </source>
</evidence>